<dbReference type="OrthoDB" id="2579959at2"/>
<dbReference type="SUPFAM" id="SSF141571">
    <property type="entry name" value="Pentapeptide repeat-like"/>
    <property type="match status" value="1"/>
</dbReference>
<dbReference type="EMBL" id="SSSM01000001">
    <property type="protein sequence ID" value="THG33507.1"/>
    <property type="molecule type" value="Genomic_DNA"/>
</dbReference>
<reference evidence="1 2" key="1">
    <citation type="submission" date="2019-04" db="EMBL/GenBank/DDBJ databases">
        <authorList>
            <person name="Jiang L."/>
        </authorList>
    </citation>
    <scope>NUCLEOTIDE SEQUENCE [LARGE SCALE GENOMIC DNA]</scope>
    <source>
        <strain evidence="1 2">YIM 131853</strain>
    </source>
</reference>
<dbReference type="Proteomes" id="UP000309133">
    <property type="component" value="Unassembled WGS sequence"/>
</dbReference>
<sequence length="219" mass="23804">MPSSTIRRPRIDSLKLGALAPGELDELVDSGGADGQRFSEVDLEGHDLANVTLREVHLDGARSRDLQLRGSSLADVVIDRLDVPVLRASRSSWRSVRISESRIGSGELYDSNWRSIRIASSKLGYLNFRGSTVTDVIISDCTIDELDLSGAEAQRIVFEKCVIRSLDVRQAKLLDVDLRGVELHEVSGVQNLRGTIVDSGQLDLLAPLLASSIGITVAD</sequence>
<proteinExistence type="predicted"/>
<name>A0A4V3WTV7_9MICO</name>
<accession>A0A4V3WTV7</accession>
<keyword evidence="2" id="KW-1185">Reference proteome</keyword>
<evidence type="ECO:0000313" key="1">
    <source>
        <dbReference type="EMBL" id="THG33507.1"/>
    </source>
</evidence>
<gene>
    <name evidence="1" type="ORF">E6C64_04000</name>
</gene>
<dbReference type="Gene3D" id="2.160.20.80">
    <property type="entry name" value="E3 ubiquitin-protein ligase SopA"/>
    <property type="match status" value="1"/>
</dbReference>
<dbReference type="AlphaFoldDB" id="A0A4V3WTV7"/>
<organism evidence="1 2">
    <name type="scientific">Naasia lichenicola</name>
    <dbReference type="NCBI Taxonomy" id="2565933"/>
    <lineage>
        <taxon>Bacteria</taxon>
        <taxon>Bacillati</taxon>
        <taxon>Actinomycetota</taxon>
        <taxon>Actinomycetes</taxon>
        <taxon>Micrococcales</taxon>
        <taxon>Microbacteriaceae</taxon>
        <taxon>Naasia</taxon>
    </lineage>
</organism>
<comment type="caution">
    <text evidence="1">The sequence shown here is derived from an EMBL/GenBank/DDBJ whole genome shotgun (WGS) entry which is preliminary data.</text>
</comment>
<evidence type="ECO:0000313" key="2">
    <source>
        <dbReference type="Proteomes" id="UP000309133"/>
    </source>
</evidence>
<dbReference type="RefSeq" id="WP_136426289.1">
    <property type="nucleotide sequence ID" value="NZ_SSSM01000001.1"/>
</dbReference>
<protein>
    <submittedName>
        <fullName evidence="1">Pentapeptide repeat-containing protein</fullName>
    </submittedName>
</protein>